<dbReference type="GO" id="GO:0046872">
    <property type="term" value="F:metal ion binding"/>
    <property type="evidence" value="ECO:0007669"/>
    <property type="project" value="UniProtKB-KW"/>
</dbReference>
<dbReference type="SUPFAM" id="SSF55811">
    <property type="entry name" value="Nudix"/>
    <property type="match status" value="1"/>
</dbReference>
<dbReference type="CDD" id="cd03425">
    <property type="entry name" value="NUDIX_MutT_NudA_like"/>
    <property type="match status" value="1"/>
</dbReference>
<dbReference type="GO" id="GO:0006281">
    <property type="term" value="P:DNA repair"/>
    <property type="evidence" value="ECO:0007669"/>
    <property type="project" value="UniProtKB-KW"/>
</dbReference>
<dbReference type="GO" id="GO:0044715">
    <property type="term" value="F:8-oxo-dGDP phosphatase activity"/>
    <property type="evidence" value="ECO:0007669"/>
    <property type="project" value="TreeGrafter"/>
</dbReference>
<evidence type="ECO:0000256" key="8">
    <source>
        <dbReference type="ARBA" id="ARBA00022842"/>
    </source>
</evidence>
<keyword evidence="3" id="KW-0515">Mutator protein</keyword>
<evidence type="ECO:0000256" key="4">
    <source>
        <dbReference type="ARBA" id="ARBA00022705"/>
    </source>
</evidence>
<organism evidence="19 20">
    <name type="scientific">Aequoribacter fuscus</name>
    <dbReference type="NCBI Taxonomy" id="2518989"/>
    <lineage>
        <taxon>Bacteria</taxon>
        <taxon>Pseudomonadati</taxon>
        <taxon>Pseudomonadota</taxon>
        <taxon>Gammaproteobacteria</taxon>
        <taxon>Cellvibrionales</taxon>
        <taxon>Halieaceae</taxon>
        <taxon>Aequoribacter</taxon>
    </lineage>
</organism>
<evidence type="ECO:0000256" key="6">
    <source>
        <dbReference type="ARBA" id="ARBA00022763"/>
    </source>
</evidence>
<feature type="binding site" evidence="18">
    <location>
        <position position="42"/>
    </location>
    <ligand>
        <name>Mg(2+)</name>
        <dbReference type="ChEBI" id="CHEBI:18420"/>
    </ligand>
</feature>
<feature type="binding site" evidence="17">
    <location>
        <position position="28"/>
    </location>
    <ligand>
        <name>8-oxo-dGTP</name>
        <dbReference type="ChEBI" id="CHEBI:77896"/>
    </ligand>
</feature>
<comment type="cofactor">
    <cofactor evidence="1 18">
        <name>Mg(2+)</name>
        <dbReference type="ChEBI" id="CHEBI:18420"/>
    </cofactor>
</comment>
<dbReference type="GO" id="GO:0008413">
    <property type="term" value="F:8-oxo-7,8-dihydroguanosine triphosphate pyrophosphatase activity"/>
    <property type="evidence" value="ECO:0007669"/>
    <property type="project" value="InterPro"/>
</dbReference>
<evidence type="ECO:0000313" key="19">
    <source>
        <dbReference type="EMBL" id="EGG29755.1"/>
    </source>
</evidence>
<evidence type="ECO:0000256" key="16">
    <source>
        <dbReference type="ARBA" id="ARBA00042798"/>
    </source>
</evidence>
<dbReference type="PRINTS" id="PR00502">
    <property type="entry name" value="NUDIXFAMILY"/>
</dbReference>
<dbReference type="InterPro" id="IPR029119">
    <property type="entry name" value="MutY_C"/>
</dbReference>
<keyword evidence="9" id="KW-0234">DNA repair</keyword>
<keyword evidence="4" id="KW-0235">DNA replication</keyword>
<dbReference type="Proteomes" id="UP000005615">
    <property type="component" value="Unassembled WGS sequence"/>
</dbReference>
<evidence type="ECO:0000256" key="12">
    <source>
        <dbReference type="ARBA" id="ARBA00038905"/>
    </source>
</evidence>
<evidence type="ECO:0000256" key="15">
    <source>
        <dbReference type="ARBA" id="ARBA00041979"/>
    </source>
</evidence>
<evidence type="ECO:0000256" key="10">
    <source>
        <dbReference type="ARBA" id="ARBA00035861"/>
    </source>
</evidence>
<proteinExistence type="inferred from homology"/>
<name>F3L1Q2_9GAMM</name>
<dbReference type="InterPro" id="IPR020476">
    <property type="entry name" value="Nudix_hydrolase"/>
</dbReference>
<dbReference type="NCBIfam" id="TIGR00586">
    <property type="entry name" value="mutt"/>
    <property type="match status" value="1"/>
</dbReference>
<dbReference type="STRING" id="2518989.IMCC3088_1392"/>
<dbReference type="Gene3D" id="3.90.79.10">
    <property type="entry name" value="Nucleoside Triphosphate Pyrophosphohydrolase"/>
    <property type="match status" value="1"/>
</dbReference>
<gene>
    <name evidence="19" type="ORF">IMCC3088_1392</name>
</gene>
<accession>F3L1Q2</accession>
<dbReference type="GO" id="GO:0044716">
    <property type="term" value="F:8-oxo-GDP phosphatase activity"/>
    <property type="evidence" value="ECO:0007669"/>
    <property type="project" value="TreeGrafter"/>
</dbReference>
<dbReference type="EMBL" id="AEIG01000034">
    <property type="protein sequence ID" value="EGG29755.1"/>
    <property type="molecule type" value="Genomic_DNA"/>
</dbReference>
<dbReference type="OrthoDB" id="9810648at2"/>
<feature type="binding site" evidence="17">
    <location>
        <position position="33"/>
    </location>
    <ligand>
        <name>8-oxo-dGTP</name>
        <dbReference type="ChEBI" id="CHEBI:77896"/>
    </ligand>
</feature>
<dbReference type="PANTHER" id="PTHR47707:SF1">
    <property type="entry name" value="NUDIX HYDROLASE FAMILY PROTEIN"/>
    <property type="match status" value="1"/>
</dbReference>
<comment type="similarity">
    <text evidence="2">Belongs to the Nudix hydrolase family.</text>
</comment>
<evidence type="ECO:0000256" key="14">
    <source>
        <dbReference type="ARBA" id="ARBA00041592"/>
    </source>
</evidence>
<keyword evidence="8 18" id="KW-0460">Magnesium</keyword>
<keyword evidence="7" id="KW-0378">Hydrolase</keyword>
<evidence type="ECO:0000256" key="1">
    <source>
        <dbReference type="ARBA" id="ARBA00001946"/>
    </source>
</evidence>
<feature type="binding site" evidence="18">
    <location>
        <position position="62"/>
    </location>
    <ligand>
        <name>Mg(2+)</name>
        <dbReference type="ChEBI" id="CHEBI:18420"/>
    </ligand>
</feature>
<dbReference type="GO" id="GO:0035539">
    <property type="term" value="F:8-oxo-7,8-dihydrodeoxyguanosine triphosphate pyrophosphatase activity"/>
    <property type="evidence" value="ECO:0007669"/>
    <property type="project" value="UniProtKB-EC"/>
</dbReference>
<comment type="caution">
    <text evidence="19">The sequence shown here is derived from an EMBL/GenBank/DDBJ whole genome shotgun (WGS) entry which is preliminary data.</text>
</comment>
<comment type="catalytic activity">
    <reaction evidence="10">
        <text>8-oxo-dGTP + H2O = 8-oxo-dGMP + diphosphate + H(+)</text>
        <dbReference type="Rhea" id="RHEA:31575"/>
        <dbReference type="ChEBI" id="CHEBI:15377"/>
        <dbReference type="ChEBI" id="CHEBI:15378"/>
        <dbReference type="ChEBI" id="CHEBI:33019"/>
        <dbReference type="ChEBI" id="CHEBI:63224"/>
        <dbReference type="ChEBI" id="CHEBI:77896"/>
        <dbReference type="EC" id="3.6.1.55"/>
    </reaction>
</comment>
<reference evidence="19 20" key="1">
    <citation type="journal article" date="2011" name="J. Bacteriol.">
        <title>Genome sequence of strain IMCC3088, a proteorhodopsin-containing marine bacterium belonging to the OM60/NOR5 clade.</title>
        <authorList>
            <person name="Jang Y."/>
            <person name="Oh H.M."/>
            <person name="Kang I."/>
            <person name="Lee K."/>
            <person name="Yang S.J."/>
            <person name="Cho J.C."/>
        </authorList>
    </citation>
    <scope>NUCLEOTIDE SEQUENCE [LARGE SCALE GENOMIC DNA]</scope>
    <source>
        <strain evidence="19 20">IMCC3088</strain>
    </source>
</reference>
<evidence type="ECO:0000256" key="13">
    <source>
        <dbReference type="ARBA" id="ARBA00040794"/>
    </source>
</evidence>
<comment type="catalytic activity">
    <reaction evidence="11">
        <text>8-oxo-GTP + H2O = 8-oxo-GMP + diphosphate + H(+)</text>
        <dbReference type="Rhea" id="RHEA:67616"/>
        <dbReference type="ChEBI" id="CHEBI:15377"/>
        <dbReference type="ChEBI" id="CHEBI:15378"/>
        <dbReference type="ChEBI" id="CHEBI:33019"/>
        <dbReference type="ChEBI" id="CHEBI:143553"/>
        <dbReference type="ChEBI" id="CHEBI:145694"/>
    </reaction>
</comment>
<dbReference type="RefSeq" id="WP_009575687.1">
    <property type="nucleotide sequence ID" value="NZ_AEIG01000034.1"/>
</dbReference>
<dbReference type="PROSITE" id="PS00893">
    <property type="entry name" value="NUDIX_BOX"/>
    <property type="match status" value="1"/>
</dbReference>
<feature type="binding site" evidence="17">
    <location>
        <begin position="39"/>
        <end position="42"/>
    </location>
    <ligand>
        <name>8-oxo-dGTP</name>
        <dbReference type="ChEBI" id="CHEBI:77896"/>
    </ligand>
</feature>
<dbReference type="GO" id="GO:0006260">
    <property type="term" value="P:DNA replication"/>
    <property type="evidence" value="ECO:0007669"/>
    <property type="project" value="UniProtKB-KW"/>
</dbReference>
<sequence length="140" mass="15731">MPNTEPKPTLHVAVGVILREGDLFIAKRQSDQHLAGLWEFPGGKVEADETVLDALKRELYEELGIDVISAAPLIRQRHEYDIRTVVLDCWLVTEFNGEAHGKEGQPTTWAKIEACASTYPMPEPNVHILKALVEYLDQVQ</sequence>
<dbReference type="InterPro" id="IPR003561">
    <property type="entry name" value="Mutator_MutT"/>
</dbReference>
<dbReference type="PANTHER" id="PTHR47707">
    <property type="entry name" value="8-OXO-DGTP DIPHOSPHATASE"/>
    <property type="match status" value="1"/>
</dbReference>
<dbReference type="InterPro" id="IPR047127">
    <property type="entry name" value="MutT-like"/>
</dbReference>
<evidence type="ECO:0000256" key="18">
    <source>
        <dbReference type="PIRSR" id="PIRSR603561-2"/>
    </source>
</evidence>
<dbReference type="EC" id="3.6.1.55" evidence="12"/>
<evidence type="ECO:0000256" key="3">
    <source>
        <dbReference type="ARBA" id="ARBA00022457"/>
    </source>
</evidence>
<keyword evidence="5 18" id="KW-0479">Metal-binding</keyword>
<evidence type="ECO:0000256" key="9">
    <source>
        <dbReference type="ARBA" id="ARBA00023204"/>
    </source>
</evidence>
<keyword evidence="20" id="KW-1185">Reference proteome</keyword>
<protein>
    <recommendedName>
        <fullName evidence="13">8-oxo-dGTP diphosphatase</fullName>
        <ecNumber evidence="12">3.6.1.55</ecNumber>
    </recommendedName>
    <alternativeName>
        <fullName evidence="16">7,8-dihydro-8-oxoguanine-triphosphatase</fullName>
    </alternativeName>
    <alternativeName>
        <fullName evidence="15">Mutator protein MutT</fullName>
    </alternativeName>
    <alternativeName>
        <fullName evidence="14">dGTP pyrophosphohydrolase</fullName>
    </alternativeName>
</protein>
<feature type="binding site" evidence="17">
    <location>
        <position position="125"/>
    </location>
    <ligand>
        <name>8-oxo-dGTP</name>
        <dbReference type="ChEBI" id="CHEBI:77896"/>
    </ligand>
</feature>
<keyword evidence="6" id="KW-0227">DNA damage</keyword>
<evidence type="ECO:0000256" key="5">
    <source>
        <dbReference type="ARBA" id="ARBA00022723"/>
    </source>
</evidence>
<dbReference type="eggNOG" id="COG0494">
    <property type="taxonomic scope" value="Bacteria"/>
</dbReference>
<dbReference type="PROSITE" id="PS51462">
    <property type="entry name" value="NUDIX"/>
    <property type="match status" value="1"/>
</dbReference>
<evidence type="ECO:0000256" key="17">
    <source>
        <dbReference type="PIRSR" id="PIRSR603561-1"/>
    </source>
</evidence>
<evidence type="ECO:0000256" key="11">
    <source>
        <dbReference type="ARBA" id="ARBA00036904"/>
    </source>
</evidence>
<evidence type="ECO:0000313" key="20">
    <source>
        <dbReference type="Proteomes" id="UP000005615"/>
    </source>
</evidence>
<evidence type="ECO:0000256" key="2">
    <source>
        <dbReference type="ARBA" id="ARBA00005582"/>
    </source>
</evidence>
<dbReference type="InterPro" id="IPR000086">
    <property type="entry name" value="NUDIX_hydrolase_dom"/>
</dbReference>
<dbReference type="AlphaFoldDB" id="F3L1Q2"/>
<dbReference type="InterPro" id="IPR015797">
    <property type="entry name" value="NUDIX_hydrolase-like_dom_sf"/>
</dbReference>
<dbReference type="InterPro" id="IPR020084">
    <property type="entry name" value="NUDIX_hydrolase_CS"/>
</dbReference>
<evidence type="ECO:0000256" key="7">
    <source>
        <dbReference type="ARBA" id="ARBA00022801"/>
    </source>
</evidence>
<dbReference type="Pfam" id="PF14815">
    <property type="entry name" value="NUDIX_4"/>
    <property type="match status" value="1"/>
</dbReference>